<evidence type="ECO:0000313" key="3">
    <source>
        <dbReference type="Proteomes" id="UP001139502"/>
    </source>
</evidence>
<dbReference type="PANTHER" id="PTHR39203:SF1">
    <property type="entry name" value="CYTOPLASMIC PROTEIN"/>
    <property type="match status" value="1"/>
</dbReference>
<dbReference type="PIRSF" id="PIRSF021320">
    <property type="entry name" value="DUF984"/>
    <property type="match status" value="1"/>
</dbReference>
<evidence type="ECO:0000259" key="1">
    <source>
        <dbReference type="SMART" id="SM01022"/>
    </source>
</evidence>
<dbReference type="SUPFAM" id="SSF88697">
    <property type="entry name" value="PUA domain-like"/>
    <property type="match status" value="1"/>
</dbReference>
<dbReference type="Proteomes" id="UP001139502">
    <property type="component" value="Unassembled WGS sequence"/>
</dbReference>
<dbReference type="CDD" id="cd06553">
    <property type="entry name" value="ASCH_Ef3133_like"/>
    <property type="match status" value="1"/>
</dbReference>
<dbReference type="AlphaFoldDB" id="A0A9X2HBE5"/>
<organism evidence="2 3">
    <name type="scientific">Rothia santali</name>
    <dbReference type="NCBI Taxonomy" id="2949643"/>
    <lineage>
        <taxon>Bacteria</taxon>
        <taxon>Bacillati</taxon>
        <taxon>Actinomycetota</taxon>
        <taxon>Actinomycetes</taxon>
        <taxon>Micrococcales</taxon>
        <taxon>Micrococcaceae</taxon>
        <taxon>Rothia</taxon>
    </lineage>
</organism>
<keyword evidence="3" id="KW-1185">Reference proteome</keyword>
<comment type="caution">
    <text evidence="2">The sequence shown here is derived from an EMBL/GenBank/DDBJ whole genome shotgun (WGS) entry which is preliminary data.</text>
</comment>
<dbReference type="RefSeq" id="WP_254164997.1">
    <property type="nucleotide sequence ID" value="NZ_JANAFB010000004.1"/>
</dbReference>
<reference evidence="2" key="1">
    <citation type="submission" date="2022-06" db="EMBL/GenBank/DDBJ databases">
        <title>Rothia sp. isolated from sandalwood seedling.</title>
        <authorList>
            <person name="Tuikhar N."/>
            <person name="Kirdat K."/>
            <person name="Thorat V."/>
            <person name="Swetha P."/>
            <person name="Padma S."/>
            <person name="Sundararaj R."/>
            <person name="Yadav A."/>
        </authorList>
    </citation>
    <scope>NUCLEOTIDE SEQUENCE</scope>
    <source>
        <strain evidence="2">AR01</strain>
    </source>
</reference>
<dbReference type="InterPro" id="IPR009326">
    <property type="entry name" value="DUF984"/>
</dbReference>
<dbReference type="EMBL" id="JANAFB010000004">
    <property type="protein sequence ID" value="MCP3425015.1"/>
    <property type="molecule type" value="Genomic_DNA"/>
</dbReference>
<dbReference type="Gene3D" id="3.10.400.10">
    <property type="entry name" value="Sulfate adenylyltransferase"/>
    <property type="match status" value="1"/>
</dbReference>
<dbReference type="Pfam" id="PF04266">
    <property type="entry name" value="ASCH"/>
    <property type="match status" value="1"/>
</dbReference>
<dbReference type="SMART" id="SM01022">
    <property type="entry name" value="ASCH"/>
    <property type="match status" value="1"/>
</dbReference>
<dbReference type="PANTHER" id="PTHR39203">
    <property type="entry name" value="CYTOPLASMIC PROTEIN-RELATED"/>
    <property type="match status" value="1"/>
</dbReference>
<feature type="domain" description="ASCH" evidence="1">
    <location>
        <begin position="12"/>
        <end position="138"/>
    </location>
</feature>
<accession>A0A9X2HBE5</accession>
<dbReference type="InterPro" id="IPR007374">
    <property type="entry name" value="ASCH_domain"/>
</dbReference>
<proteinExistence type="predicted"/>
<evidence type="ECO:0000313" key="2">
    <source>
        <dbReference type="EMBL" id="MCP3425015.1"/>
    </source>
</evidence>
<dbReference type="InterPro" id="IPR015947">
    <property type="entry name" value="PUA-like_sf"/>
</dbReference>
<name>A0A9X2HBE5_9MICC</name>
<sequence length="142" mass="15604">MSSLNDLPRDEYAFPGPLRDRLVVAILDGRKTSTTALLAETQHEGEPLPSPGDRRVVVDSDDRPVCITEVTEVRVVRLDEVDLAHAVAEGEGYGTVARWRAAHEEFWHSPLFRAALGDLEFAVDDATPVVLERFSVLPLSAA</sequence>
<protein>
    <submittedName>
        <fullName evidence="2">ASCH domain-containing protein</fullName>
    </submittedName>
</protein>
<gene>
    <name evidence="2" type="ORF">NBM05_02950</name>
</gene>